<dbReference type="PANTHER" id="PTHR30319">
    <property type="entry name" value="PHENYLACETIC ACID REGULATOR-RELATED TRANSCRIPTIONAL REPRESSOR"/>
    <property type="match status" value="1"/>
</dbReference>
<reference evidence="5" key="1">
    <citation type="submission" date="2016-06" db="EMBL/GenBank/DDBJ databases">
        <authorList>
            <person name="Varghese N."/>
            <person name="Submissions Spin"/>
        </authorList>
    </citation>
    <scope>NUCLEOTIDE SEQUENCE [LARGE SCALE GENOMIC DNA]</scope>
    <source>
        <strain evidence="5">DSM 44814</strain>
    </source>
</reference>
<keyword evidence="5" id="KW-1185">Reference proteome</keyword>
<protein>
    <submittedName>
        <fullName evidence="4">Transcriptional regulator, PaaX family</fullName>
    </submittedName>
</protein>
<evidence type="ECO:0000313" key="5">
    <source>
        <dbReference type="Proteomes" id="UP000199696"/>
    </source>
</evidence>
<dbReference type="GO" id="GO:0006351">
    <property type="term" value="P:DNA-templated transcription"/>
    <property type="evidence" value="ECO:0007669"/>
    <property type="project" value="InterPro"/>
</dbReference>
<dbReference type="InterPro" id="IPR036388">
    <property type="entry name" value="WH-like_DNA-bd_sf"/>
</dbReference>
<dbReference type="STRING" id="227316.GA0070604_2178"/>
<dbReference type="Gene3D" id="1.10.10.10">
    <property type="entry name" value="Winged helix-like DNA-binding domain superfamily/Winged helix DNA-binding domain"/>
    <property type="match status" value="1"/>
</dbReference>
<dbReference type="InterPro" id="IPR048846">
    <property type="entry name" value="PaaX-like_central"/>
</dbReference>
<evidence type="ECO:0000259" key="2">
    <source>
        <dbReference type="Pfam" id="PF08223"/>
    </source>
</evidence>
<dbReference type="RefSeq" id="WP_091117842.1">
    <property type="nucleotide sequence ID" value="NZ_JBHUNB010000019.1"/>
</dbReference>
<dbReference type="Pfam" id="PF08223">
    <property type="entry name" value="PaaX_C"/>
    <property type="match status" value="1"/>
</dbReference>
<dbReference type="PIRSF" id="PIRSF020623">
    <property type="entry name" value="PaaX"/>
    <property type="match status" value="1"/>
</dbReference>
<evidence type="ECO:0000259" key="3">
    <source>
        <dbReference type="Pfam" id="PF20803"/>
    </source>
</evidence>
<feature type="domain" description="Transcriptional repressor PaaX-like C-terminal" evidence="2">
    <location>
        <begin position="201"/>
        <end position="289"/>
    </location>
</feature>
<dbReference type="InterPro" id="IPR012906">
    <property type="entry name" value="PaaX-like_N"/>
</dbReference>
<dbReference type="PANTHER" id="PTHR30319:SF1">
    <property type="entry name" value="TRANSCRIPTIONAL REPRESSOR PAAX"/>
    <property type="match status" value="1"/>
</dbReference>
<dbReference type="Proteomes" id="UP000199696">
    <property type="component" value="Unassembled WGS sequence"/>
</dbReference>
<sequence>MVIPYEMEEIVSDLAGSVRLPRRQAGSSPQGMAMTLIADYTARTRAWLPSASIVALLGETGVSTAGARTAISRLARRGVLESCREGRHSSYRLTQAAADELVSGGAWIVGFAAGLDSWDGCWTLVAFSLPQEANGHRRALRDQLRWLGFASLFDGLWVSPDALNPTVENGLRAFGIGAMSVFRARHVDLASTSNRSPLEAWDVAAIAQQYETFIQRWEPLLPRIRAGRITGAQAVGTRTEVMDTYRRFPVLDPHLPIHLMPPGWPRARARELFVSVYDGLAEPAQEHVRAVVARFADSPDPGIRAHTTRDLSAGAGTA</sequence>
<dbReference type="AlphaFoldDB" id="A0A1C6U9P4"/>
<dbReference type="Gene3D" id="1.20.58.1460">
    <property type="match status" value="1"/>
</dbReference>
<feature type="domain" description="Transcriptional repressor PaaX-like N-terminal" evidence="1">
    <location>
        <begin position="30"/>
        <end position="96"/>
    </location>
</feature>
<name>A0A1C6U9P4_9ACTN</name>
<proteinExistence type="predicted"/>
<evidence type="ECO:0000313" key="4">
    <source>
        <dbReference type="EMBL" id="SCL50643.1"/>
    </source>
</evidence>
<organism evidence="4 5">
    <name type="scientific">Micromonospora eburnea</name>
    <dbReference type="NCBI Taxonomy" id="227316"/>
    <lineage>
        <taxon>Bacteria</taxon>
        <taxon>Bacillati</taxon>
        <taxon>Actinomycetota</taxon>
        <taxon>Actinomycetes</taxon>
        <taxon>Micromonosporales</taxon>
        <taxon>Micromonosporaceae</taxon>
        <taxon>Micromonospora</taxon>
    </lineage>
</organism>
<evidence type="ECO:0000259" key="1">
    <source>
        <dbReference type="Pfam" id="PF07848"/>
    </source>
</evidence>
<dbReference type="EMBL" id="FMHY01000002">
    <property type="protein sequence ID" value="SCL50643.1"/>
    <property type="molecule type" value="Genomic_DNA"/>
</dbReference>
<dbReference type="Pfam" id="PF20803">
    <property type="entry name" value="PaaX_M"/>
    <property type="match status" value="1"/>
</dbReference>
<dbReference type="InterPro" id="IPR011965">
    <property type="entry name" value="PaaX_trns_reg"/>
</dbReference>
<gene>
    <name evidence="4" type="ORF">GA0070604_2178</name>
</gene>
<dbReference type="OrthoDB" id="2270427at2"/>
<accession>A0A1C6U9P4</accession>
<dbReference type="InterPro" id="IPR013225">
    <property type="entry name" value="PaaX_C"/>
</dbReference>
<dbReference type="Pfam" id="PF07848">
    <property type="entry name" value="PaaX"/>
    <property type="match status" value="1"/>
</dbReference>
<dbReference type="Gene3D" id="3.30.70.2650">
    <property type="match status" value="1"/>
</dbReference>
<feature type="domain" description="Transcriptional repressor PaaX-like central Cas2-like" evidence="3">
    <location>
        <begin position="117"/>
        <end position="192"/>
    </location>
</feature>